<name>A0AAV4M7C2_CAEEX</name>
<organism evidence="1 2">
    <name type="scientific">Caerostris extrusa</name>
    <name type="common">Bark spider</name>
    <name type="synonym">Caerostris bankana</name>
    <dbReference type="NCBI Taxonomy" id="172846"/>
    <lineage>
        <taxon>Eukaryota</taxon>
        <taxon>Metazoa</taxon>
        <taxon>Ecdysozoa</taxon>
        <taxon>Arthropoda</taxon>
        <taxon>Chelicerata</taxon>
        <taxon>Arachnida</taxon>
        <taxon>Araneae</taxon>
        <taxon>Araneomorphae</taxon>
        <taxon>Entelegynae</taxon>
        <taxon>Araneoidea</taxon>
        <taxon>Araneidae</taxon>
        <taxon>Caerostris</taxon>
    </lineage>
</organism>
<evidence type="ECO:0000313" key="2">
    <source>
        <dbReference type="Proteomes" id="UP001054945"/>
    </source>
</evidence>
<accession>A0AAV4M7C2</accession>
<protein>
    <submittedName>
        <fullName evidence="1">Uncharacterized protein</fullName>
    </submittedName>
</protein>
<dbReference type="AlphaFoldDB" id="A0AAV4M7C2"/>
<reference evidence="1 2" key="1">
    <citation type="submission" date="2021-06" db="EMBL/GenBank/DDBJ databases">
        <title>Caerostris extrusa draft genome.</title>
        <authorList>
            <person name="Kono N."/>
            <person name="Arakawa K."/>
        </authorList>
    </citation>
    <scope>NUCLEOTIDE SEQUENCE [LARGE SCALE GENOMIC DNA]</scope>
</reference>
<dbReference type="Proteomes" id="UP001054945">
    <property type="component" value="Unassembled WGS sequence"/>
</dbReference>
<evidence type="ECO:0000313" key="1">
    <source>
        <dbReference type="EMBL" id="GIX68362.1"/>
    </source>
</evidence>
<keyword evidence="2" id="KW-1185">Reference proteome</keyword>
<sequence>MEDTRDLSLTIIVKGTKLLTKRFSKRIRFAYCQYLMATYEITGLRFIFIHKTITIAQPSHHIIPLEQFISALEKNINASWTRSQGSGRRSLYFP</sequence>
<gene>
    <name evidence="1" type="ORF">CEXT_46901</name>
</gene>
<dbReference type="EMBL" id="BPLR01001957">
    <property type="protein sequence ID" value="GIX68362.1"/>
    <property type="molecule type" value="Genomic_DNA"/>
</dbReference>
<proteinExistence type="predicted"/>
<comment type="caution">
    <text evidence="1">The sequence shown here is derived from an EMBL/GenBank/DDBJ whole genome shotgun (WGS) entry which is preliminary data.</text>
</comment>